<gene>
    <name evidence="1" type="ordered locus">Arad_8454</name>
</gene>
<name>B9JII3_RHIR8</name>
<dbReference type="STRING" id="311403.Arad_8454"/>
<accession>B9JII3</accession>
<proteinExistence type="predicted"/>
<reference evidence="1 2" key="1">
    <citation type="journal article" date="2009" name="J. Bacteriol.">
        <title>Genome sequences of three Agrobacterium biovars help elucidate the evolution of multichromosome genomes in bacteria.</title>
        <authorList>
            <person name="Slater S.C."/>
            <person name="Goldman B.S."/>
            <person name="Goodner B."/>
            <person name="Setubal J.C."/>
            <person name="Farrand S.K."/>
            <person name="Nester E.W."/>
            <person name="Burr T.J."/>
            <person name="Banta L."/>
            <person name="Dickerman A.W."/>
            <person name="Paulsen I."/>
            <person name="Otten L."/>
            <person name="Suen G."/>
            <person name="Welch R."/>
            <person name="Almeida N.F."/>
            <person name="Arnold F."/>
            <person name="Burton O.T."/>
            <person name="Du Z."/>
            <person name="Ewing A."/>
            <person name="Godsy E."/>
            <person name="Heisel S."/>
            <person name="Houmiel K.L."/>
            <person name="Jhaveri J."/>
            <person name="Lu J."/>
            <person name="Miller N.M."/>
            <person name="Norton S."/>
            <person name="Chen Q."/>
            <person name="Phoolcharoen W."/>
            <person name="Ohlin V."/>
            <person name="Ondrusek D."/>
            <person name="Pride N."/>
            <person name="Stricklin S.L."/>
            <person name="Sun J."/>
            <person name="Wheeler C."/>
            <person name="Wilson L."/>
            <person name="Zhu H."/>
            <person name="Wood D.W."/>
        </authorList>
    </citation>
    <scope>NUCLEOTIDE SEQUENCE [LARGE SCALE GENOMIC DNA]</scope>
    <source>
        <strain evidence="2">K84 / ATCC BAA-868</strain>
    </source>
</reference>
<organism evidence="1 2">
    <name type="scientific">Rhizobium rhizogenes (strain K84 / ATCC BAA-868)</name>
    <name type="common">Agrobacterium radiobacter</name>
    <dbReference type="NCBI Taxonomy" id="311403"/>
    <lineage>
        <taxon>Bacteria</taxon>
        <taxon>Pseudomonadati</taxon>
        <taxon>Pseudomonadota</taxon>
        <taxon>Alphaproteobacteria</taxon>
        <taxon>Hyphomicrobiales</taxon>
        <taxon>Rhizobiaceae</taxon>
        <taxon>Rhizobium/Agrobacterium group</taxon>
        <taxon>Rhizobium</taxon>
    </lineage>
</organism>
<sequence>MSFFRLPLAIGAMLYYLRIITCIDSLPGRPFEAEPVSAVQGNSEGAPQSWVERPLLFEHGVSPSCVQGSPRNAGP</sequence>
<dbReference type="Proteomes" id="UP000001600">
    <property type="component" value="Chromosome 2"/>
</dbReference>
<dbReference type="EMBL" id="CP000629">
    <property type="protein sequence ID" value="ACM29725.1"/>
    <property type="molecule type" value="Genomic_DNA"/>
</dbReference>
<dbReference type="AlphaFoldDB" id="B9JII3"/>
<protein>
    <submittedName>
        <fullName evidence="1">Uncharacterized protein</fullName>
    </submittedName>
</protein>
<dbReference type="KEGG" id="ara:Arad_8454"/>
<evidence type="ECO:0000313" key="2">
    <source>
        <dbReference type="Proteomes" id="UP000001600"/>
    </source>
</evidence>
<evidence type="ECO:0000313" key="1">
    <source>
        <dbReference type="EMBL" id="ACM29725.1"/>
    </source>
</evidence>
<dbReference type="HOGENOM" id="CLU_2662908_0_0_5"/>
<dbReference type="RefSeq" id="WP_012650000.1">
    <property type="nucleotide sequence ID" value="NC_011983.1"/>
</dbReference>